<evidence type="ECO:0000259" key="1">
    <source>
        <dbReference type="Pfam" id="PF01738"/>
    </source>
</evidence>
<dbReference type="EMBL" id="JAGPNK010000027">
    <property type="protein sequence ID" value="KAH7303900.1"/>
    <property type="molecule type" value="Genomic_DNA"/>
</dbReference>
<reference evidence="2" key="1">
    <citation type="journal article" date="2021" name="Nat. Commun.">
        <title>Genetic determinants of endophytism in the Arabidopsis root mycobiome.</title>
        <authorList>
            <person name="Mesny F."/>
            <person name="Miyauchi S."/>
            <person name="Thiergart T."/>
            <person name="Pickel B."/>
            <person name="Atanasova L."/>
            <person name="Karlsson M."/>
            <person name="Huettel B."/>
            <person name="Barry K.W."/>
            <person name="Haridas S."/>
            <person name="Chen C."/>
            <person name="Bauer D."/>
            <person name="Andreopoulos W."/>
            <person name="Pangilinan J."/>
            <person name="LaButti K."/>
            <person name="Riley R."/>
            <person name="Lipzen A."/>
            <person name="Clum A."/>
            <person name="Drula E."/>
            <person name="Henrissat B."/>
            <person name="Kohler A."/>
            <person name="Grigoriev I.V."/>
            <person name="Martin F.M."/>
            <person name="Hacquard S."/>
        </authorList>
    </citation>
    <scope>NUCLEOTIDE SEQUENCE</scope>
    <source>
        <strain evidence="2">MPI-CAGE-CH-0235</strain>
    </source>
</reference>
<dbReference type="PANTHER" id="PTHR17630">
    <property type="entry name" value="DIENELACTONE HYDROLASE"/>
    <property type="match status" value="1"/>
</dbReference>
<gene>
    <name evidence="2" type="ORF">B0I35DRAFT_401750</name>
</gene>
<keyword evidence="2" id="KW-0378">Hydrolase</keyword>
<feature type="domain" description="Dienelactone hydrolase" evidence="1">
    <location>
        <begin position="26"/>
        <end position="164"/>
    </location>
</feature>
<dbReference type="SUPFAM" id="SSF53474">
    <property type="entry name" value="alpha/beta-Hydrolases"/>
    <property type="match status" value="1"/>
</dbReference>
<dbReference type="PANTHER" id="PTHR17630:SF105">
    <property type="entry name" value="DIENELACTONE HYDROLASE FAMILY PROTEIN (AFU_ORTHOLOGUE AFUA_4G08790)"/>
    <property type="match status" value="1"/>
</dbReference>
<dbReference type="Gene3D" id="3.40.50.1820">
    <property type="entry name" value="alpha/beta hydrolase"/>
    <property type="match status" value="1"/>
</dbReference>
<proteinExistence type="predicted"/>
<accession>A0A8K0SGT6</accession>
<evidence type="ECO:0000313" key="2">
    <source>
        <dbReference type="EMBL" id="KAH7303900.1"/>
    </source>
</evidence>
<dbReference type="Proteomes" id="UP000813444">
    <property type="component" value="Unassembled WGS sequence"/>
</dbReference>
<comment type="caution">
    <text evidence="2">The sequence shown here is derived from an EMBL/GenBank/DDBJ whole genome shotgun (WGS) entry which is preliminary data.</text>
</comment>
<protein>
    <submittedName>
        <fullName evidence="2">Alpha/Beta hydrolase protein</fullName>
    </submittedName>
</protein>
<sequence>MSRFSSWSGRSLDEPTGVETTLFNVPTYVAKPEPRVKPRGIIVFITDIFGWQSNDNRRLCDAYAKKGQYLVYCPDFLNGAISTRAVAGSWVDNIMTKPSAVIQLLPLAVSTQLNTRISETHPRVIAFFQALRKNPPPFNTDSLKIGVAGFGWGAKHAVMLAQAHSSTCVRRHQSQRGFKGPQPLVDCAFIAYPAMLKVPEDPQLVTMPLSVAVGDCDNVLRKSEAERVKIILERRQGLHEIHIWPGARHGFAVKNETTDEEDIWCADLTERQALAWFAKWLV</sequence>
<keyword evidence="3" id="KW-1185">Reference proteome</keyword>
<dbReference type="AlphaFoldDB" id="A0A8K0SGT6"/>
<name>A0A8K0SGT6_9HYPO</name>
<evidence type="ECO:0000313" key="3">
    <source>
        <dbReference type="Proteomes" id="UP000813444"/>
    </source>
</evidence>
<dbReference type="InterPro" id="IPR002925">
    <property type="entry name" value="Dienelactn_hydro"/>
</dbReference>
<dbReference type="OrthoDB" id="17560at2759"/>
<organism evidence="2 3">
    <name type="scientific">Stachybotrys elegans</name>
    <dbReference type="NCBI Taxonomy" id="80388"/>
    <lineage>
        <taxon>Eukaryota</taxon>
        <taxon>Fungi</taxon>
        <taxon>Dikarya</taxon>
        <taxon>Ascomycota</taxon>
        <taxon>Pezizomycotina</taxon>
        <taxon>Sordariomycetes</taxon>
        <taxon>Hypocreomycetidae</taxon>
        <taxon>Hypocreales</taxon>
        <taxon>Stachybotryaceae</taxon>
        <taxon>Stachybotrys</taxon>
    </lineage>
</organism>
<dbReference type="Pfam" id="PF01738">
    <property type="entry name" value="DLH"/>
    <property type="match status" value="2"/>
</dbReference>
<dbReference type="GO" id="GO:0016787">
    <property type="term" value="F:hydrolase activity"/>
    <property type="evidence" value="ECO:0007669"/>
    <property type="project" value="UniProtKB-KW"/>
</dbReference>
<feature type="domain" description="Dienelactone hydrolase" evidence="1">
    <location>
        <begin position="183"/>
        <end position="278"/>
    </location>
</feature>
<dbReference type="InterPro" id="IPR029058">
    <property type="entry name" value="AB_hydrolase_fold"/>
</dbReference>